<dbReference type="InterPro" id="IPR028978">
    <property type="entry name" value="Chorismate_lyase_/UTRA_dom_sf"/>
</dbReference>
<evidence type="ECO:0000313" key="2">
    <source>
        <dbReference type="EMBL" id="QES58787.1"/>
    </source>
</evidence>
<dbReference type="PANTHER" id="PTHR44846">
    <property type="entry name" value="MANNOSYL-D-GLYCERATE TRANSPORT/METABOLISM SYSTEM REPRESSOR MNGR-RELATED"/>
    <property type="match status" value="1"/>
</dbReference>
<organism evidence="2 3">
    <name type="scientific">Streptomyces venezuelae</name>
    <dbReference type="NCBI Taxonomy" id="54571"/>
    <lineage>
        <taxon>Bacteria</taxon>
        <taxon>Bacillati</taxon>
        <taxon>Actinomycetota</taxon>
        <taxon>Actinomycetes</taxon>
        <taxon>Kitasatosporales</taxon>
        <taxon>Streptomycetaceae</taxon>
        <taxon>Streptomyces</taxon>
    </lineage>
</organism>
<evidence type="ECO:0000259" key="1">
    <source>
        <dbReference type="SMART" id="SM00866"/>
    </source>
</evidence>
<dbReference type="PANTHER" id="PTHR44846:SF17">
    <property type="entry name" value="GNTR-FAMILY TRANSCRIPTIONAL REGULATOR"/>
    <property type="match status" value="1"/>
</dbReference>
<dbReference type="InterPro" id="IPR011663">
    <property type="entry name" value="UTRA"/>
</dbReference>
<dbReference type="GO" id="GO:0003677">
    <property type="term" value="F:DNA binding"/>
    <property type="evidence" value="ECO:0007669"/>
    <property type="project" value="InterPro"/>
</dbReference>
<dbReference type="EMBL" id="CP029189">
    <property type="protein sequence ID" value="QES58787.1"/>
    <property type="molecule type" value="Genomic_DNA"/>
</dbReference>
<dbReference type="SUPFAM" id="SSF64288">
    <property type="entry name" value="Chorismate lyase-like"/>
    <property type="match status" value="1"/>
</dbReference>
<reference evidence="2 3" key="1">
    <citation type="submission" date="2018-05" db="EMBL/GenBank/DDBJ databases">
        <title>Streptomyces venezuelae.</title>
        <authorList>
            <person name="Kim W."/>
            <person name="Lee N."/>
            <person name="Cho B.-K."/>
        </authorList>
    </citation>
    <scope>NUCLEOTIDE SEQUENCE [LARGE SCALE GENOMIC DNA]</scope>
    <source>
        <strain evidence="2 3">ATCC 21018</strain>
    </source>
</reference>
<dbReference type="Proteomes" id="UP000324101">
    <property type="component" value="Chromosome"/>
</dbReference>
<accession>A0A5P2DWR5</accession>
<dbReference type="Gene3D" id="3.40.1410.10">
    <property type="entry name" value="Chorismate lyase-like"/>
    <property type="match status" value="1"/>
</dbReference>
<dbReference type="SMART" id="SM00866">
    <property type="entry name" value="UTRA"/>
    <property type="match status" value="1"/>
</dbReference>
<dbReference type="Pfam" id="PF07702">
    <property type="entry name" value="UTRA"/>
    <property type="match status" value="1"/>
</dbReference>
<dbReference type="AlphaFoldDB" id="A0A5P2DWR5"/>
<sequence length="185" mass="19974">MSGSEWTSRSMPYLTARPPGTADAWTEEAVAAGRRGGQRILCAGEVAAPADIALMLGLAAGSTVVRRRRLIELDDEPTELTDTYYPRDIAVGTALAGAAKIRGGAVTLLAALGHVGVRVVEDVTARIPRQEDRERLRLGAGEPVLRLTRTTYDATDRPIQADVMLMPAGRQQLRYEIRLDPSRPG</sequence>
<gene>
    <name evidence="2" type="ORF">DEJ51_08330</name>
</gene>
<proteinExistence type="predicted"/>
<dbReference type="GO" id="GO:0045892">
    <property type="term" value="P:negative regulation of DNA-templated transcription"/>
    <property type="evidence" value="ECO:0007669"/>
    <property type="project" value="TreeGrafter"/>
</dbReference>
<protein>
    <submittedName>
        <fullName evidence="2">UTRA domain-containing protein</fullName>
    </submittedName>
</protein>
<feature type="domain" description="UbiC transcription regulator-associated" evidence="1">
    <location>
        <begin position="31"/>
        <end position="172"/>
    </location>
</feature>
<dbReference type="InterPro" id="IPR050679">
    <property type="entry name" value="Bact_HTH_transcr_reg"/>
</dbReference>
<evidence type="ECO:0000313" key="3">
    <source>
        <dbReference type="Proteomes" id="UP000324101"/>
    </source>
</evidence>
<dbReference type="OrthoDB" id="3620754at2"/>
<name>A0A5P2DWR5_STRVZ</name>